<feature type="domain" description="Ketosynthase family 3 (KS3)" evidence="4">
    <location>
        <begin position="5"/>
        <end position="399"/>
    </location>
</feature>
<evidence type="ECO:0000259" key="4">
    <source>
        <dbReference type="PROSITE" id="PS52004"/>
    </source>
</evidence>
<dbReference type="InterPro" id="IPR000794">
    <property type="entry name" value="Beta-ketoacyl_synthase"/>
</dbReference>
<dbReference type="KEGG" id="alkq:M9189_11050"/>
<name>A0A9J6ZNZ3_9BACT</name>
<dbReference type="InterPro" id="IPR020841">
    <property type="entry name" value="PKS_Beta-ketoAc_synthase_dom"/>
</dbReference>
<evidence type="ECO:0000256" key="1">
    <source>
        <dbReference type="ARBA" id="ARBA00008467"/>
    </source>
</evidence>
<dbReference type="PANTHER" id="PTHR11712:SF320">
    <property type="entry name" value="BETA-KETOACYL SYNTHASE"/>
    <property type="match status" value="1"/>
</dbReference>
<dbReference type="InterPro" id="IPR018201">
    <property type="entry name" value="Ketoacyl_synth_AS"/>
</dbReference>
<evidence type="ECO:0000313" key="6">
    <source>
        <dbReference type="Proteomes" id="UP001056426"/>
    </source>
</evidence>
<reference evidence="5" key="1">
    <citation type="submission" date="2022-05" db="EMBL/GenBank/DDBJ databases">
        <authorList>
            <person name="Sun X."/>
        </authorList>
    </citation>
    <scope>NUCLEOTIDE SEQUENCE</scope>
    <source>
        <strain evidence="5">Ai-910</strain>
    </source>
</reference>
<dbReference type="Pfam" id="PF02801">
    <property type="entry name" value="Ketoacyl-synt_C"/>
    <property type="match status" value="1"/>
</dbReference>
<dbReference type="GO" id="GO:0004315">
    <property type="term" value="F:3-oxoacyl-[acyl-carrier-protein] synthase activity"/>
    <property type="evidence" value="ECO:0007669"/>
    <property type="project" value="InterPro"/>
</dbReference>
<keyword evidence="2 3" id="KW-0808">Transferase</keyword>
<dbReference type="Gene3D" id="3.40.47.10">
    <property type="match status" value="1"/>
</dbReference>
<proteinExistence type="inferred from homology"/>
<gene>
    <name evidence="5" type="ORF">M9189_11050</name>
</gene>
<dbReference type="Pfam" id="PF00109">
    <property type="entry name" value="ketoacyl-synt"/>
    <property type="match status" value="1"/>
</dbReference>
<protein>
    <submittedName>
        <fullName evidence="5">Beta-ketoacyl-[acyl-carrier-protein] synthase family protein</fullName>
    </submittedName>
</protein>
<dbReference type="AlphaFoldDB" id="A0A9J6ZNZ3"/>
<accession>A0A9J6ZNZ3</accession>
<dbReference type="PROSITE" id="PS00606">
    <property type="entry name" value="KS3_1"/>
    <property type="match status" value="1"/>
</dbReference>
<sequence length="400" mass="42937">MLVSDTEVYISGFGCITPIGNNGDENLQSLRLGQCGIRKPVLFESKYASLYLFGEVSLSNSELCSLLGFEGVKGLTRTDLLAFKAFGDAIQDAGLRPEDISSYDTAFVSASTVGGMCLTDQLYRDSNLQSDNGEFLNSYSCWAHATRIAGHYRIRGLVDAINTACSSSANAIMHGARLIKTGRAKRAIVGGVDALSKYTVNGFNSLQILSQGYCKPFDADRDGLNLGEGACYLVLESRESLGDRKPLAVVAGYGNANDAYHTSSLSDNAIGILRAMQNAVLSAGIDPEQIAYVNAHGTGTDNNDKVESEGFRRFFKRIPPFSSTKSYTGHTLGAAGAIEAVYSVFALMYGELYPNLNFGKPEGPNGLVPVLKTTKADLCYVMSNSYGFSGNCTSLIFKRL</sequence>
<dbReference type="GO" id="GO:0006633">
    <property type="term" value="P:fatty acid biosynthetic process"/>
    <property type="evidence" value="ECO:0007669"/>
    <property type="project" value="InterPro"/>
</dbReference>
<organism evidence="5 6">
    <name type="scientific">Xiashengella succiniciproducens</name>
    <dbReference type="NCBI Taxonomy" id="2949635"/>
    <lineage>
        <taxon>Bacteria</taxon>
        <taxon>Pseudomonadati</taxon>
        <taxon>Bacteroidota</taxon>
        <taxon>Bacteroidia</taxon>
        <taxon>Marinilabiliales</taxon>
        <taxon>Marinilabiliaceae</taxon>
        <taxon>Xiashengella</taxon>
    </lineage>
</organism>
<dbReference type="GO" id="GO:0005829">
    <property type="term" value="C:cytosol"/>
    <property type="evidence" value="ECO:0007669"/>
    <property type="project" value="TreeGrafter"/>
</dbReference>
<dbReference type="InterPro" id="IPR014030">
    <property type="entry name" value="Ketoacyl_synth_N"/>
</dbReference>
<dbReference type="InterPro" id="IPR014031">
    <property type="entry name" value="Ketoacyl_synth_C"/>
</dbReference>
<evidence type="ECO:0000313" key="5">
    <source>
        <dbReference type="EMBL" id="URW79393.1"/>
    </source>
</evidence>
<dbReference type="SUPFAM" id="SSF53901">
    <property type="entry name" value="Thiolase-like"/>
    <property type="match status" value="1"/>
</dbReference>
<keyword evidence="6" id="KW-1185">Reference proteome</keyword>
<comment type="similarity">
    <text evidence="1 3">Belongs to the thiolase-like superfamily. Beta-ketoacyl-ACP synthases family.</text>
</comment>
<dbReference type="RefSeq" id="WP_250723246.1">
    <property type="nucleotide sequence ID" value="NZ_CP098400.1"/>
</dbReference>
<dbReference type="SMART" id="SM00825">
    <property type="entry name" value="PKS_KS"/>
    <property type="match status" value="1"/>
</dbReference>
<dbReference type="Proteomes" id="UP001056426">
    <property type="component" value="Chromosome"/>
</dbReference>
<dbReference type="InterPro" id="IPR016039">
    <property type="entry name" value="Thiolase-like"/>
</dbReference>
<dbReference type="EMBL" id="CP098400">
    <property type="protein sequence ID" value="URW79393.1"/>
    <property type="molecule type" value="Genomic_DNA"/>
</dbReference>
<evidence type="ECO:0000256" key="3">
    <source>
        <dbReference type="RuleBase" id="RU003694"/>
    </source>
</evidence>
<reference evidence="5" key="2">
    <citation type="submission" date="2022-06" db="EMBL/GenBank/DDBJ databases">
        <title>Xiashengella guii gen. nov. sp. nov., a bacterium isolated form anaerobic digestion tank.</title>
        <authorList>
            <person name="Huang H."/>
        </authorList>
    </citation>
    <scope>NUCLEOTIDE SEQUENCE</scope>
    <source>
        <strain evidence="5">Ai-910</strain>
    </source>
</reference>
<dbReference type="CDD" id="cd00834">
    <property type="entry name" value="KAS_I_II"/>
    <property type="match status" value="1"/>
</dbReference>
<dbReference type="PANTHER" id="PTHR11712">
    <property type="entry name" value="POLYKETIDE SYNTHASE-RELATED"/>
    <property type="match status" value="1"/>
</dbReference>
<dbReference type="PROSITE" id="PS52004">
    <property type="entry name" value="KS3_2"/>
    <property type="match status" value="1"/>
</dbReference>
<evidence type="ECO:0000256" key="2">
    <source>
        <dbReference type="ARBA" id="ARBA00022679"/>
    </source>
</evidence>